<reference evidence="6 7" key="1">
    <citation type="journal article" date="2012" name="Nat. Biotechnol.">
        <title>Draft genome sequence of pigeonpea (Cajanus cajan), an orphan legume crop of resource-poor farmers.</title>
        <authorList>
            <person name="Varshney R.K."/>
            <person name="Chen W."/>
            <person name="Li Y."/>
            <person name="Bharti A.K."/>
            <person name="Saxena R.K."/>
            <person name="Schlueter J.A."/>
            <person name="Donoghue M.T."/>
            <person name="Azam S."/>
            <person name="Fan G."/>
            <person name="Whaley A.M."/>
            <person name="Farmer A.D."/>
            <person name="Sheridan J."/>
            <person name="Iwata A."/>
            <person name="Tuteja R."/>
            <person name="Penmetsa R.V."/>
            <person name="Wu W."/>
            <person name="Upadhyaya H.D."/>
            <person name="Yang S.P."/>
            <person name="Shah T."/>
            <person name="Saxena K.B."/>
            <person name="Michael T."/>
            <person name="McCombie W.R."/>
            <person name="Yang B."/>
            <person name="Zhang G."/>
            <person name="Yang H."/>
            <person name="Wang J."/>
            <person name="Spillane C."/>
            <person name="Cook D.R."/>
            <person name="May G.D."/>
            <person name="Xu X."/>
            <person name="Jackson S.A."/>
        </authorList>
    </citation>
    <scope>NUCLEOTIDE SEQUENCE [LARGE SCALE GENOMIC DNA]</scope>
    <source>
        <strain evidence="7">cv. Asha</strain>
    </source>
</reference>
<proteinExistence type="inferred from homology"/>
<protein>
    <submittedName>
        <fullName evidence="6">SKP1-like protein 1B</fullName>
    </submittedName>
</protein>
<keyword evidence="3" id="KW-0833">Ubl conjugation pathway</keyword>
<dbReference type="Proteomes" id="UP000075243">
    <property type="component" value="Chromosome 3"/>
</dbReference>
<dbReference type="GO" id="GO:0009867">
    <property type="term" value="P:jasmonic acid mediated signaling pathway"/>
    <property type="evidence" value="ECO:0007669"/>
    <property type="project" value="UniProtKB-ARBA"/>
</dbReference>
<evidence type="ECO:0000256" key="2">
    <source>
        <dbReference type="ARBA" id="ARBA00009993"/>
    </source>
</evidence>
<dbReference type="SUPFAM" id="SSF54695">
    <property type="entry name" value="POZ domain"/>
    <property type="match status" value="1"/>
</dbReference>
<dbReference type="STRING" id="3821.A0A151TQD8"/>
<sequence length="155" mass="17321">MASSSSKKISVKCSDGMVLEVDETLVNASPTMKCLVEEKCGESNIVITLPNISSKILSKIIEFLKVDLESDATFNDVGVQSVDVDSKAPESLTSFNNLKLEFIKFDANTLLYLVTVSFMSCMLSSFFSISFFSFLIIYVSCDFSSFHYLYIYVWV</sequence>
<accession>A0A151TQD8</accession>
<dbReference type="GO" id="GO:0006511">
    <property type="term" value="P:ubiquitin-dependent protein catabolic process"/>
    <property type="evidence" value="ECO:0007669"/>
    <property type="project" value="InterPro"/>
</dbReference>
<dbReference type="Pfam" id="PF03931">
    <property type="entry name" value="Skp1_POZ"/>
    <property type="match status" value="1"/>
</dbReference>
<dbReference type="EMBL" id="CM003605">
    <property type="protein sequence ID" value="KYP69186.1"/>
    <property type="molecule type" value="Genomic_DNA"/>
</dbReference>
<evidence type="ECO:0000256" key="1">
    <source>
        <dbReference type="ARBA" id="ARBA00004906"/>
    </source>
</evidence>
<dbReference type="Gene3D" id="3.30.710.10">
    <property type="entry name" value="Potassium Channel Kv1.1, Chain A"/>
    <property type="match status" value="1"/>
</dbReference>
<evidence type="ECO:0000313" key="6">
    <source>
        <dbReference type="EMBL" id="KYP69186.1"/>
    </source>
</evidence>
<gene>
    <name evidence="6" type="ORF">KK1_008373</name>
</gene>
<evidence type="ECO:0000256" key="4">
    <source>
        <dbReference type="SAM" id="Phobius"/>
    </source>
</evidence>
<keyword evidence="4" id="KW-1133">Transmembrane helix</keyword>
<organism evidence="6 7">
    <name type="scientific">Cajanus cajan</name>
    <name type="common">Pigeon pea</name>
    <name type="synonym">Cajanus indicus</name>
    <dbReference type="NCBI Taxonomy" id="3821"/>
    <lineage>
        <taxon>Eukaryota</taxon>
        <taxon>Viridiplantae</taxon>
        <taxon>Streptophyta</taxon>
        <taxon>Embryophyta</taxon>
        <taxon>Tracheophyta</taxon>
        <taxon>Spermatophyta</taxon>
        <taxon>Magnoliopsida</taxon>
        <taxon>eudicotyledons</taxon>
        <taxon>Gunneridae</taxon>
        <taxon>Pentapetalae</taxon>
        <taxon>rosids</taxon>
        <taxon>fabids</taxon>
        <taxon>Fabales</taxon>
        <taxon>Fabaceae</taxon>
        <taxon>Papilionoideae</taxon>
        <taxon>50 kb inversion clade</taxon>
        <taxon>NPAAA clade</taxon>
        <taxon>indigoferoid/millettioid clade</taxon>
        <taxon>Phaseoleae</taxon>
        <taxon>Cajanus</taxon>
    </lineage>
</organism>
<feature type="transmembrane region" description="Helical" evidence="4">
    <location>
        <begin position="110"/>
        <end position="139"/>
    </location>
</feature>
<keyword evidence="4" id="KW-0812">Transmembrane</keyword>
<dbReference type="InterPro" id="IPR001232">
    <property type="entry name" value="SKP1-like"/>
</dbReference>
<evidence type="ECO:0000313" key="7">
    <source>
        <dbReference type="Proteomes" id="UP000075243"/>
    </source>
</evidence>
<dbReference type="UniPathway" id="UPA00143"/>
<dbReference type="AlphaFoldDB" id="A0A151TQD8"/>
<dbReference type="InterPro" id="IPR016897">
    <property type="entry name" value="SKP1"/>
</dbReference>
<dbReference type="InterPro" id="IPR016073">
    <property type="entry name" value="Skp1_comp_POZ"/>
</dbReference>
<evidence type="ECO:0000259" key="5">
    <source>
        <dbReference type="Pfam" id="PF03931"/>
    </source>
</evidence>
<dbReference type="SMART" id="SM00512">
    <property type="entry name" value="Skp1"/>
    <property type="match status" value="1"/>
</dbReference>
<dbReference type="GO" id="GO:0016567">
    <property type="term" value="P:protein ubiquitination"/>
    <property type="evidence" value="ECO:0007669"/>
    <property type="project" value="UniProtKB-UniPathway"/>
</dbReference>
<keyword evidence="4" id="KW-0472">Membrane</keyword>
<comment type="pathway">
    <text evidence="1">Protein modification; protein ubiquitination.</text>
</comment>
<name>A0A151TQD8_CAJCA</name>
<comment type="similarity">
    <text evidence="2">Belongs to the SKP1 family.</text>
</comment>
<dbReference type="Gramene" id="C.cajan_08129.t">
    <property type="protein sequence ID" value="C.cajan_08129.t.cds1"/>
    <property type="gene ID" value="C.cajan_08129"/>
</dbReference>
<dbReference type="PANTHER" id="PTHR11165">
    <property type="entry name" value="SKP1"/>
    <property type="match status" value="1"/>
</dbReference>
<feature type="domain" description="SKP1 component POZ" evidence="5">
    <location>
        <begin position="7"/>
        <end position="65"/>
    </location>
</feature>
<keyword evidence="7" id="KW-1185">Reference proteome</keyword>
<dbReference type="InterPro" id="IPR011333">
    <property type="entry name" value="SKP1/BTB/POZ_sf"/>
</dbReference>
<evidence type="ECO:0000256" key="3">
    <source>
        <dbReference type="ARBA" id="ARBA00022786"/>
    </source>
</evidence>